<dbReference type="PROSITE" id="PS50887">
    <property type="entry name" value="GGDEF"/>
    <property type="match status" value="1"/>
</dbReference>
<proteinExistence type="predicted"/>
<accession>A0A2K4W2G8</accession>
<organism evidence="8 9">
    <name type="scientific">Pseudomonas cerasi</name>
    <dbReference type="NCBI Taxonomy" id="1583341"/>
    <lineage>
        <taxon>Bacteria</taxon>
        <taxon>Pseudomonadati</taxon>
        <taxon>Pseudomonadota</taxon>
        <taxon>Gammaproteobacteria</taxon>
        <taxon>Pseudomonadales</taxon>
        <taxon>Pseudomonadaceae</taxon>
        <taxon>Pseudomonas</taxon>
    </lineage>
</organism>
<dbReference type="AlphaFoldDB" id="A0A2K4W2G8"/>
<dbReference type="NCBIfam" id="TIGR00254">
    <property type="entry name" value="GGDEF"/>
    <property type="match status" value="1"/>
</dbReference>
<feature type="domain" description="GGDEF" evidence="7">
    <location>
        <begin position="219"/>
        <end position="355"/>
    </location>
</feature>
<dbReference type="InterPro" id="IPR001789">
    <property type="entry name" value="Sig_transdc_resp-reg_receiver"/>
</dbReference>
<dbReference type="PANTHER" id="PTHR45138">
    <property type="entry name" value="REGULATORY COMPONENTS OF SENSORY TRANSDUCTION SYSTEM"/>
    <property type="match status" value="1"/>
</dbReference>
<dbReference type="FunFam" id="3.30.70.270:FF:000001">
    <property type="entry name" value="Diguanylate cyclase domain protein"/>
    <property type="match status" value="1"/>
</dbReference>
<dbReference type="SMART" id="SM00267">
    <property type="entry name" value="GGDEF"/>
    <property type="match status" value="1"/>
</dbReference>
<dbReference type="Proteomes" id="UP000239025">
    <property type="component" value="Plasmid PP1"/>
</dbReference>
<protein>
    <recommendedName>
        <fullName evidence="3">diguanylate cyclase</fullName>
        <ecNumber evidence="3">2.7.7.65</ecNumber>
    </recommendedName>
</protein>
<evidence type="ECO:0000313" key="9">
    <source>
        <dbReference type="Proteomes" id="UP000239025"/>
    </source>
</evidence>
<dbReference type="InterPro" id="IPR011006">
    <property type="entry name" value="CheY-like_superfamily"/>
</dbReference>
<dbReference type="GO" id="GO:0000160">
    <property type="term" value="P:phosphorelay signal transduction system"/>
    <property type="evidence" value="ECO:0007669"/>
    <property type="project" value="InterPro"/>
</dbReference>
<evidence type="ECO:0000256" key="1">
    <source>
        <dbReference type="ARBA" id="ARBA00001946"/>
    </source>
</evidence>
<dbReference type="GO" id="GO:0052621">
    <property type="term" value="F:diguanylate cyclase activity"/>
    <property type="evidence" value="ECO:0007669"/>
    <property type="project" value="UniProtKB-EC"/>
</dbReference>
<dbReference type="GO" id="GO:1902201">
    <property type="term" value="P:negative regulation of bacterial-type flagellum-dependent cell motility"/>
    <property type="evidence" value="ECO:0007669"/>
    <property type="project" value="TreeGrafter"/>
</dbReference>
<sequence>MHELTLEDIYMIEDEPRILIVDQAPMIQEAIKKAVESSEEFRIASCIKASDVLNEILNFKPSVILLGKLSENVVELDLLHSLQRNSSTSDIPVVVMATTDSSDWKSKCFSNGASDYIIKLPDSAELIARIKYHSGTYFKGVQLGQAHRALRVSQQQLLDTNLTLQRVMNNLQISNEKLEISNDRLQKLANIDGLTGIANRASFDRFFERHWETAEHADSELSLLMIDVDHFKKFNDAFGHVEGDNALKKVAKVLTSASAEEASFVARYGGEEFCVVLPNVGSDLALGVANDLLRSMQATAIPHIYPIATSVVTLSIGIATSTPSLLKSHKELLLKADAALYLSKQNGRNQATVAP</sequence>
<dbReference type="GO" id="GO:0043709">
    <property type="term" value="P:cell adhesion involved in single-species biofilm formation"/>
    <property type="evidence" value="ECO:0007669"/>
    <property type="project" value="TreeGrafter"/>
</dbReference>
<comment type="cofactor">
    <cofactor evidence="1">
        <name>Mg(2+)</name>
        <dbReference type="ChEBI" id="CHEBI:18420"/>
    </cofactor>
</comment>
<geneLocation type="plasmid" evidence="8 9">
    <name>PP1</name>
</geneLocation>
<keyword evidence="9" id="KW-1185">Reference proteome</keyword>
<evidence type="ECO:0000256" key="4">
    <source>
        <dbReference type="ARBA" id="ARBA00034247"/>
    </source>
</evidence>
<dbReference type="CDD" id="cd01949">
    <property type="entry name" value="GGDEF"/>
    <property type="match status" value="1"/>
</dbReference>
<evidence type="ECO:0000259" key="6">
    <source>
        <dbReference type="PROSITE" id="PS50110"/>
    </source>
</evidence>
<dbReference type="Gene3D" id="3.30.70.270">
    <property type="match status" value="1"/>
</dbReference>
<dbReference type="InterPro" id="IPR043128">
    <property type="entry name" value="Rev_trsase/Diguanyl_cyclase"/>
</dbReference>
<dbReference type="Pfam" id="PF00072">
    <property type="entry name" value="Response_reg"/>
    <property type="match status" value="1"/>
</dbReference>
<dbReference type="EC" id="2.7.7.65" evidence="3"/>
<dbReference type="EMBL" id="LT963396">
    <property type="protein sequence ID" value="SOS30081.1"/>
    <property type="molecule type" value="Genomic_DNA"/>
</dbReference>
<comment type="caution">
    <text evidence="5">Lacks conserved residue(s) required for the propagation of feature annotation.</text>
</comment>
<feature type="domain" description="Response regulatory" evidence="6">
    <location>
        <begin position="17"/>
        <end position="134"/>
    </location>
</feature>
<dbReference type="InterPro" id="IPR000160">
    <property type="entry name" value="GGDEF_dom"/>
</dbReference>
<dbReference type="SUPFAM" id="SSF52172">
    <property type="entry name" value="CheY-like"/>
    <property type="match status" value="1"/>
</dbReference>
<dbReference type="InterPro" id="IPR029787">
    <property type="entry name" value="Nucleotide_cyclase"/>
</dbReference>
<dbReference type="Gene3D" id="3.40.50.2300">
    <property type="match status" value="1"/>
</dbReference>
<evidence type="ECO:0000259" key="7">
    <source>
        <dbReference type="PROSITE" id="PS50887"/>
    </source>
</evidence>
<dbReference type="GO" id="GO:0005886">
    <property type="term" value="C:plasma membrane"/>
    <property type="evidence" value="ECO:0007669"/>
    <property type="project" value="UniProtKB-SubCell"/>
</dbReference>
<evidence type="ECO:0000313" key="8">
    <source>
        <dbReference type="EMBL" id="SOS30081.1"/>
    </source>
</evidence>
<name>A0A2K4W2G8_9PSED</name>
<evidence type="ECO:0000256" key="3">
    <source>
        <dbReference type="ARBA" id="ARBA00012528"/>
    </source>
</evidence>
<reference evidence="9" key="1">
    <citation type="submission" date="2017-11" db="EMBL/GenBank/DDBJ databases">
        <authorList>
            <person name="Blom J."/>
        </authorList>
    </citation>
    <scope>NUCLEOTIDE SEQUENCE [LARGE SCALE GENOMIC DNA]</scope>
    <source>
        <plasmid evidence="9">PP1</plasmid>
    </source>
</reference>
<dbReference type="SUPFAM" id="SSF55073">
    <property type="entry name" value="Nucleotide cyclase"/>
    <property type="match status" value="1"/>
</dbReference>
<gene>
    <name evidence="8" type="ORF">PL963_P100098</name>
</gene>
<comment type="catalytic activity">
    <reaction evidence="4">
        <text>2 GTP = 3',3'-c-di-GMP + 2 diphosphate</text>
        <dbReference type="Rhea" id="RHEA:24898"/>
        <dbReference type="ChEBI" id="CHEBI:33019"/>
        <dbReference type="ChEBI" id="CHEBI:37565"/>
        <dbReference type="ChEBI" id="CHEBI:58805"/>
        <dbReference type="EC" id="2.7.7.65"/>
    </reaction>
</comment>
<dbReference type="InterPro" id="IPR050469">
    <property type="entry name" value="Diguanylate_Cyclase"/>
</dbReference>
<evidence type="ECO:0000256" key="2">
    <source>
        <dbReference type="ARBA" id="ARBA00004533"/>
    </source>
</evidence>
<keyword evidence="8" id="KW-0614">Plasmid</keyword>
<evidence type="ECO:0000256" key="5">
    <source>
        <dbReference type="PROSITE-ProRule" id="PRU00169"/>
    </source>
</evidence>
<dbReference type="PROSITE" id="PS50110">
    <property type="entry name" value="RESPONSE_REGULATORY"/>
    <property type="match status" value="1"/>
</dbReference>
<comment type="subcellular location">
    <subcellularLocation>
        <location evidence="2">Cell inner membrane</location>
    </subcellularLocation>
</comment>
<dbReference type="Pfam" id="PF00990">
    <property type="entry name" value="GGDEF"/>
    <property type="match status" value="1"/>
</dbReference>
<dbReference type="SMART" id="SM00448">
    <property type="entry name" value="REC"/>
    <property type="match status" value="1"/>
</dbReference>
<dbReference type="PANTHER" id="PTHR45138:SF9">
    <property type="entry name" value="DIGUANYLATE CYCLASE DGCM-RELATED"/>
    <property type="match status" value="1"/>
</dbReference>